<dbReference type="RefSeq" id="WP_245864778.1">
    <property type="nucleotide sequence ID" value="NZ_OBEK01000003.1"/>
</dbReference>
<reference evidence="2" key="1">
    <citation type="submission" date="2017-09" db="EMBL/GenBank/DDBJ databases">
        <authorList>
            <person name="Varghese N."/>
            <person name="Submissions S."/>
        </authorList>
    </citation>
    <scope>NUCLEOTIDE SEQUENCE [LARGE SCALE GENOMIC DNA]</scope>
    <source>
        <strain evidence="2">CGMCC 1.8913</strain>
    </source>
</reference>
<keyword evidence="2" id="KW-1185">Reference proteome</keyword>
<protein>
    <submittedName>
        <fullName evidence="1">Uncharacterized protein</fullName>
    </submittedName>
</protein>
<dbReference type="STRING" id="586416.GZ22_05080"/>
<name>A0A285P2C3_9BACI</name>
<dbReference type="AlphaFoldDB" id="A0A285P2C3"/>
<proteinExistence type="predicted"/>
<accession>A0A285P2C3</accession>
<organism evidence="1 2">
    <name type="scientific">Terribacillus aidingensis</name>
    <dbReference type="NCBI Taxonomy" id="586416"/>
    <lineage>
        <taxon>Bacteria</taxon>
        <taxon>Bacillati</taxon>
        <taxon>Bacillota</taxon>
        <taxon>Bacilli</taxon>
        <taxon>Bacillales</taxon>
        <taxon>Bacillaceae</taxon>
        <taxon>Terribacillus</taxon>
    </lineage>
</organism>
<gene>
    <name evidence="1" type="ORF">SAMN05421503_2328</name>
</gene>
<evidence type="ECO:0000313" key="1">
    <source>
        <dbReference type="EMBL" id="SNZ14306.1"/>
    </source>
</evidence>
<sequence>MTHSYEQYPQLKQMMDKCKQHKHQYVMVQLLDGYQMDGIILDVDDEYVHLAIPASEQYDYVEQDEYRYGYPGYPGYGYGYGYNPRYRLRRLVLPLVGLAALSLIPW</sequence>
<evidence type="ECO:0000313" key="2">
    <source>
        <dbReference type="Proteomes" id="UP000219356"/>
    </source>
</evidence>
<dbReference type="EMBL" id="OBEK01000003">
    <property type="protein sequence ID" value="SNZ14306.1"/>
    <property type="molecule type" value="Genomic_DNA"/>
</dbReference>
<dbReference type="Proteomes" id="UP000219356">
    <property type="component" value="Unassembled WGS sequence"/>
</dbReference>